<dbReference type="InterPro" id="IPR041373">
    <property type="entry name" value="RT_RNaseH"/>
</dbReference>
<keyword evidence="3" id="KW-0540">Nuclease</keyword>
<keyword evidence="5" id="KW-0378">Hydrolase</keyword>
<keyword evidence="9" id="KW-1185">Reference proteome</keyword>
<dbReference type="SUPFAM" id="SSF56672">
    <property type="entry name" value="DNA/RNA polymerases"/>
    <property type="match status" value="1"/>
</dbReference>
<evidence type="ECO:0000256" key="3">
    <source>
        <dbReference type="ARBA" id="ARBA00022722"/>
    </source>
</evidence>
<evidence type="ECO:0000313" key="9">
    <source>
        <dbReference type="Proteomes" id="UP000740883"/>
    </source>
</evidence>
<dbReference type="PANTHER" id="PTHR37984:SF5">
    <property type="entry name" value="PROTEIN NYNRIN-LIKE"/>
    <property type="match status" value="1"/>
</dbReference>
<evidence type="ECO:0000256" key="4">
    <source>
        <dbReference type="ARBA" id="ARBA00022759"/>
    </source>
</evidence>
<comment type="caution">
    <text evidence="8">The sequence shown here is derived from an EMBL/GenBank/DDBJ whole genome shotgun (WGS) entry which is preliminary data.</text>
</comment>
<evidence type="ECO:0000259" key="7">
    <source>
        <dbReference type="Pfam" id="PF17917"/>
    </source>
</evidence>
<keyword evidence="4" id="KW-0255">Endonuclease</keyword>
<feature type="domain" description="Reverse transcriptase RNase H-like" evidence="7">
    <location>
        <begin position="1"/>
        <end position="53"/>
    </location>
</feature>
<keyword evidence="1" id="KW-0808">Transferase</keyword>
<evidence type="ECO:0000256" key="1">
    <source>
        <dbReference type="ARBA" id="ARBA00022679"/>
    </source>
</evidence>
<keyword evidence="2" id="KW-0548">Nucleotidyltransferase</keyword>
<dbReference type="AlphaFoldDB" id="A0A9P6GVG9"/>
<reference evidence="8 9" key="1">
    <citation type="journal article" date="2020" name="Genome Biol. Evol.">
        <title>Comparative genomics of strictly vertically transmitted, feminizing microsporidia endosymbionts of amphipod crustaceans.</title>
        <authorList>
            <person name="Cormier A."/>
            <person name="Chebbi M.A."/>
            <person name="Giraud I."/>
            <person name="Wattier R."/>
            <person name="Teixeira M."/>
            <person name="Gilbert C."/>
            <person name="Rigaud T."/>
            <person name="Cordaux R."/>
        </authorList>
    </citation>
    <scope>NUCLEOTIDE SEQUENCE [LARGE SCALE GENOMIC DNA]</scope>
    <source>
        <strain evidence="8 9">Ou3-Ou53</strain>
    </source>
</reference>
<name>A0A9P6GVG9_9MICR</name>
<dbReference type="Pfam" id="PF17917">
    <property type="entry name" value="RT_RNaseH"/>
    <property type="match status" value="1"/>
</dbReference>
<proteinExistence type="predicted"/>
<evidence type="ECO:0000256" key="6">
    <source>
        <dbReference type="ARBA" id="ARBA00022918"/>
    </source>
</evidence>
<dbReference type="Proteomes" id="UP000740883">
    <property type="component" value="Unassembled WGS sequence"/>
</dbReference>
<gene>
    <name evidence="8" type="primary">pol_248</name>
    <name evidence="8" type="ORF">NGRA_3048</name>
</gene>
<sequence>MYAVFWAVKIFEYELRDRRFKVETDHKALIEIRRKTDFNNSRINRWIEKKQEFNFSIEYRKGEEIVDADALSRVYTHEEEEERKKMIKTRRDKQIIGKANKHLMESEGKKYGLLIMVLKEKYHQKKKEGLL</sequence>
<dbReference type="EMBL" id="SBJO01000539">
    <property type="protein sequence ID" value="KAF9760692.1"/>
    <property type="molecule type" value="Genomic_DNA"/>
</dbReference>
<dbReference type="GO" id="GO:0003964">
    <property type="term" value="F:RNA-directed DNA polymerase activity"/>
    <property type="evidence" value="ECO:0007669"/>
    <property type="project" value="UniProtKB-KW"/>
</dbReference>
<dbReference type="InterPro" id="IPR050951">
    <property type="entry name" value="Retrovirus_Pol_polyprotein"/>
</dbReference>
<evidence type="ECO:0000313" key="8">
    <source>
        <dbReference type="EMBL" id="KAF9760692.1"/>
    </source>
</evidence>
<evidence type="ECO:0000256" key="2">
    <source>
        <dbReference type="ARBA" id="ARBA00022695"/>
    </source>
</evidence>
<evidence type="ECO:0000256" key="5">
    <source>
        <dbReference type="ARBA" id="ARBA00022801"/>
    </source>
</evidence>
<dbReference type="GO" id="GO:0004519">
    <property type="term" value="F:endonuclease activity"/>
    <property type="evidence" value="ECO:0007669"/>
    <property type="project" value="UniProtKB-KW"/>
</dbReference>
<dbReference type="PANTHER" id="PTHR37984">
    <property type="entry name" value="PROTEIN CBG26694"/>
    <property type="match status" value="1"/>
</dbReference>
<organism evidence="8 9">
    <name type="scientific">Nosema granulosis</name>
    <dbReference type="NCBI Taxonomy" id="83296"/>
    <lineage>
        <taxon>Eukaryota</taxon>
        <taxon>Fungi</taxon>
        <taxon>Fungi incertae sedis</taxon>
        <taxon>Microsporidia</taxon>
        <taxon>Nosematidae</taxon>
        <taxon>Nosema</taxon>
    </lineage>
</organism>
<accession>A0A9P6GVG9</accession>
<dbReference type="InterPro" id="IPR043502">
    <property type="entry name" value="DNA/RNA_pol_sf"/>
</dbReference>
<dbReference type="OrthoDB" id="2194934at2759"/>
<protein>
    <submittedName>
        <fullName evidence="8">Retrovirus-related Pol polyprotein from transposon 17.6</fullName>
    </submittedName>
</protein>
<dbReference type="GO" id="GO:0016787">
    <property type="term" value="F:hydrolase activity"/>
    <property type="evidence" value="ECO:0007669"/>
    <property type="project" value="UniProtKB-KW"/>
</dbReference>
<keyword evidence="6" id="KW-0695">RNA-directed DNA polymerase</keyword>